<accession>A0A7D6ZSI6</accession>
<protein>
    <submittedName>
        <fullName evidence="1">Uncharacterized protein</fullName>
    </submittedName>
</protein>
<name>A0A7D6ZSI6_9NOCA</name>
<evidence type="ECO:0000313" key="2">
    <source>
        <dbReference type="Proteomes" id="UP000515512"/>
    </source>
</evidence>
<reference evidence="1 2" key="1">
    <citation type="submission" date="2020-07" db="EMBL/GenBank/DDBJ databases">
        <authorList>
            <person name="Zhuang K."/>
            <person name="Ran Y."/>
        </authorList>
    </citation>
    <scope>NUCLEOTIDE SEQUENCE [LARGE SCALE GENOMIC DNA]</scope>
    <source>
        <strain evidence="1 2">WCH-YHL-001</strain>
    </source>
</reference>
<proteinExistence type="predicted"/>
<gene>
    <name evidence="1" type="ORF">H0264_11880</name>
</gene>
<dbReference type="RefSeq" id="WP_181584009.1">
    <property type="nucleotide sequence ID" value="NZ_CP059399.1"/>
</dbReference>
<evidence type="ECO:0000313" key="1">
    <source>
        <dbReference type="EMBL" id="QLY32845.1"/>
    </source>
</evidence>
<dbReference type="KEGG" id="nhu:H0264_11880"/>
<dbReference type="EMBL" id="CP059399">
    <property type="protein sequence ID" value="QLY32845.1"/>
    <property type="molecule type" value="Genomic_DNA"/>
</dbReference>
<organism evidence="1 2">
    <name type="scientific">Nocardia huaxiensis</name>
    <dbReference type="NCBI Taxonomy" id="2755382"/>
    <lineage>
        <taxon>Bacteria</taxon>
        <taxon>Bacillati</taxon>
        <taxon>Actinomycetota</taxon>
        <taxon>Actinomycetes</taxon>
        <taxon>Mycobacteriales</taxon>
        <taxon>Nocardiaceae</taxon>
        <taxon>Nocardia</taxon>
    </lineage>
</organism>
<sequence>MTDLQAIGADLLRVESVLSAPKEALTENSGLGTQQQVAVQDALEEFHDEWRTSVHQLIENIANWGVTSGRIAALATDTDETGRAIFDRLGSSLR</sequence>
<keyword evidence="2" id="KW-1185">Reference proteome</keyword>
<dbReference type="Proteomes" id="UP000515512">
    <property type="component" value="Chromosome"/>
</dbReference>
<dbReference type="AlphaFoldDB" id="A0A7D6ZSI6"/>